<proteinExistence type="predicted"/>
<dbReference type="EMBL" id="PGGS01000034">
    <property type="protein sequence ID" value="PNH11235.1"/>
    <property type="molecule type" value="Genomic_DNA"/>
</dbReference>
<comment type="caution">
    <text evidence="1">The sequence shown here is derived from an EMBL/GenBank/DDBJ whole genome shotgun (WGS) entry which is preliminary data.</text>
</comment>
<keyword evidence="2" id="KW-1185">Reference proteome</keyword>
<accession>A0A2J8AFD6</accession>
<evidence type="ECO:0000313" key="1">
    <source>
        <dbReference type="EMBL" id="PNH11235.1"/>
    </source>
</evidence>
<sequence>MLTTTTSTTLVDTLAYLVSALVRLPPKLAASFVCETYNPLSDTYGWRGSFQDGSEGACHGFLAAYTGAGYRRSFFAADVLSDPVYNFTGAPDGCHVHDDVWISGNLFRRGIRPYVVGVQNGMWPQESHRPYNKLSINSVEDMKGQQKRCLKYFNYFMEAGAEAAGAA</sequence>
<dbReference type="OrthoDB" id="414863at2759"/>
<name>A0A2J8AFD6_9CHLO</name>
<organism evidence="1 2">
    <name type="scientific">Tetrabaena socialis</name>
    <dbReference type="NCBI Taxonomy" id="47790"/>
    <lineage>
        <taxon>Eukaryota</taxon>
        <taxon>Viridiplantae</taxon>
        <taxon>Chlorophyta</taxon>
        <taxon>core chlorophytes</taxon>
        <taxon>Chlorophyceae</taxon>
        <taxon>CS clade</taxon>
        <taxon>Chlamydomonadales</taxon>
        <taxon>Tetrabaenaceae</taxon>
        <taxon>Tetrabaena</taxon>
    </lineage>
</organism>
<dbReference type="Proteomes" id="UP000236333">
    <property type="component" value="Unassembled WGS sequence"/>
</dbReference>
<gene>
    <name evidence="1" type="ORF">TSOC_001926</name>
</gene>
<dbReference type="AlphaFoldDB" id="A0A2J8AFD6"/>
<protein>
    <submittedName>
        <fullName evidence="1">Uncharacterized protein</fullName>
    </submittedName>
</protein>
<reference evidence="1 2" key="1">
    <citation type="journal article" date="2017" name="Mol. Biol. Evol.">
        <title>The 4-celled Tetrabaena socialis nuclear genome reveals the essential components for genetic control of cell number at the origin of multicellularity in the volvocine lineage.</title>
        <authorList>
            <person name="Featherston J."/>
            <person name="Arakaki Y."/>
            <person name="Hanschen E.R."/>
            <person name="Ferris P.J."/>
            <person name="Michod R.E."/>
            <person name="Olson B.J.S.C."/>
            <person name="Nozaki H."/>
            <person name="Durand P.M."/>
        </authorList>
    </citation>
    <scope>NUCLEOTIDE SEQUENCE [LARGE SCALE GENOMIC DNA]</scope>
    <source>
        <strain evidence="1 2">NIES-571</strain>
    </source>
</reference>
<evidence type="ECO:0000313" key="2">
    <source>
        <dbReference type="Proteomes" id="UP000236333"/>
    </source>
</evidence>